<feature type="compositionally biased region" description="Polar residues" evidence="2">
    <location>
        <begin position="540"/>
        <end position="549"/>
    </location>
</feature>
<feature type="region of interest" description="Disordered" evidence="2">
    <location>
        <begin position="414"/>
        <end position="554"/>
    </location>
</feature>
<sequence>MEDNLPAGSMMPGVSYGVLGSQGHMHSHQGSMIHPSMLDAFPASGQEFNHRRFTDYNKGERGKTSVSDEDAPSLNEDGVDGQNEAGKGKNGSPWHRMKWTDAMVRLLITAVSYTGEDVASECGGRRKHAILQRKGKWKTISKVMAERGCYVSPQQCEDKFNDLNKRYKRLTDILGRGTSCKVVENPSLLDHMKNLSEKSKDDVRKILSSKHLFYEEMCSYHNCNRLNLPADPALQRSLQLALRSWDEHDTRRSPHEDIDEGDQGADSDDEEGDVLERNALHGDLVASCFPKRIKFGVDHEEVVLGNPSGSQNCCRSLHSPGLTVDMNQVFSEGYQSTLMHHQCNSYPLQLEEKRLHIQAQMLELERQHYKWQRFSKKKDRELNRMRLENERMKLENKQLSLEIRQKELELDAGRECEREKGRSMGACATKPMAQGEAPPPMEPDPQAEDGGGGREVEQGPAPAPDDNRRRSLGELFKNEEMIRSSETDKSVVSETVTPEPVEVKEEVIENKAIDEAVLHKADKQPTEVPKAEAEAADEAISNSTPQETSVPPPALDSEVITADVEPLGSEVKAQVETGKVETVESSPTEGGPAASEKKDV</sequence>
<dbReference type="OrthoDB" id="641566at2759"/>
<feature type="compositionally biased region" description="Basic and acidic residues" evidence="2">
    <location>
        <begin position="501"/>
        <end position="533"/>
    </location>
</feature>
<organism evidence="4 5">
    <name type="scientific">Musa troglodytarum</name>
    <name type="common">fe'i banana</name>
    <dbReference type="NCBI Taxonomy" id="320322"/>
    <lineage>
        <taxon>Eukaryota</taxon>
        <taxon>Viridiplantae</taxon>
        <taxon>Streptophyta</taxon>
        <taxon>Embryophyta</taxon>
        <taxon>Tracheophyta</taxon>
        <taxon>Spermatophyta</taxon>
        <taxon>Magnoliopsida</taxon>
        <taxon>Liliopsida</taxon>
        <taxon>Zingiberales</taxon>
        <taxon>Musaceae</taxon>
        <taxon>Musa</taxon>
    </lineage>
</organism>
<evidence type="ECO:0000256" key="2">
    <source>
        <dbReference type="SAM" id="MobiDB-lite"/>
    </source>
</evidence>
<dbReference type="EMBL" id="CP097508">
    <property type="protein sequence ID" value="URE10494.1"/>
    <property type="molecule type" value="Genomic_DNA"/>
</dbReference>
<evidence type="ECO:0000259" key="3">
    <source>
        <dbReference type="Pfam" id="PF13837"/>
    </source>
</evidence>
<dbReference type="Gene3D" id="1.10.10.60">
    <property type="entry name" value="Homeodomain-like"/>
    <property type="match status" value="1"/>
</dbReference>
<feature type="compositionally biased region" description="Basic and acidic residues" evidence="2">
    <location>
        <begin position="53"/>
        <end position="63"/>
    </location>
</feature>
<feature type="compositionally biased region" description="Basic and acidic residues" evidence="2">
    <location>
        <begin position="465"/>
        <end position="491"/>
    </location>
</feature>
<protein>
    <recommendedName>
        <fullName evidence="3">Myb/SANT-like DNA-binding domain-containing protein</fullName>
    </recommendedName>
</protein>
<evidence type="ECO:0000256" key="1">
    <source>
        <dbReference type="SAM" id="Coils"/>
    </source>
</evidence>
<feature type="compositionally biased region" description="Acidic residues" evidence="2">
    <location>
        <begin position="257"/>
        <end position="270"/>
    </location>
</feature>
<accession>A0A9E7GEH3</accession>
<feature type="compositionally biased region" description="Basic and acidic residues" evidence="2">
    <location>
        <begin position="245"/>
        <end position="256"/>
    </location>
</feature>
<feature type="region of interest" description="Disordered" evidence="2">
    <location>
        <begin position="572"/>
        <end position="600"/>
    </location>
</feature>
<feature type="coiled-coil region" evidence="1">
    <location>
        <begin position="375"/>
        <end position="411"/>
    </location>
</feature>
<evidence type="ECO:0000313" key="4">
    <source>
        <dbReference type="EMBL" id="URE10494.1"/>
    </source>
</evidence>
<proteinExistence type="predicted"/>
<dbReference type="PANTHER" id="PTHR46327">
    <property type="entry name" value="F16F4.11 PROTEIN-RELATED"/>
    <property type="match status" value="1"/>
</dbReference>
<dbReference type="Proteomes" id="UP001055439">
    <property type="component" value="Chromosome 6"/>
</dbReference>
<reference evidence="4" key="1">
    <citation type="submission" date="2022-05" db="EMBL/GenBank/DDBJ databases">
        <title>The Musa troglodytarum L. genome provides insights into the mechanism of non-climacteric behaviour and enrichment of carotenoids.</title>
        <authorList>
            <person name="Wang J."/>
        </authorList>
    </citation>
    <scope>NUCLEOTIDE SEQUENCE</scope>
    <source>
        <tissue evidence="4">Leaf</tissue>
    </source>
</reference>
<name>A0A9E7GEH3_9LILI</name>
<dbReference type="AlphaFoldDB" id="A0A9E7GEH3"/>
<keyword evidence="1" id="KW-0175">Coiled coil</keyword>
<evidence type="ECO:0000313" key="5">
    <source>
        <dbReference type="Proteomes" id="UP001055439"/>
    </source>
</evidence>
<feature type="region of interest" description="Disordered" evidence="2">
    <location>
        <begin position="53"/>
        <end position="94"/>
    </location>
</feature>
<keyword evidence="5" id="KW-1185">Reference proteome</keyword>
<feature type="domain" description="Myb/SANT-like DNA-binding" evidence="3">
    <location>
        <begin position="96"/>
        <end position="184"/>
    </location>
</feature>
<dbReference type="InterPro" id="IPR044822">
    <property type="entry name" value="Myb_DNA-bind_4"/>
</dbReference>
<gene>
    <name evidence="4" type="ORF">MUK42_22973</name>
</gene>
<dbReference type="PANTHER" id="PTHR46327:SF3">
    <property type="entry name" value="TRANSCRIPTION FACTOR"/>
    <property type="match status" value="1"/>
</dbReference>
<dbReference type="Pfam" id="PF13837">
    <property type="entry name" value="Myb_DNA-bind_4"/>
    <property type="match status" value="1"/>
</dbReference>
<feature type="region of interest" description="Disordered" evidence="2">
    <location>
        <begin position="245"/>
        <end position="270"/>
    </location>
</feature>